<dbReference type="PANTHER" id="PTHR43329">
    <property type="entry name" value="EPOXIDE HYDROLASE"/>
    <property type="match status" value="1"/>
</dbReference>
<organism evidence="3 4">
    <name type="scientific">Ascidiaceihabitans donghaensis</name>
    <dbReference type="NCBI Taxonomy" id="1510460"/>
    <lineage>
        <taxon>Bacteria</taxon>
        <taxon>Pseudomonadati</taxon>
        <taxon>Pseudomonadota</taxon>
        <taxon>Alphaproteobacteria</taxon>
        <taxon>Rhodobacterales</taxon>
        <taxon>Paracoccaceae</taxon>
        <taxon>Ascidiaceihabitans</taxon>
    </lineage>
</organism>
<dbReference type="Pfam" id="PF00561">
    <property type="entry name" value="Abhydrolase_1"/>
    <property type="match status" value="1"/>
</dbReference>
<dbReference type="PRINTS" id="PR00111">
    <property type="entry name" value="ABHYDROLASE"/>
</dbReference>
<dbReference type="InterPro" id="IPR029058">
    <property type="entry name" value="AB_hydrolase_fold"/>
</dbReference>
<dbReference type="EMBL" id="OMOR01000001">
    <property type="protein sequence ID" value="SPH22340.1"/>
    <property type="molecule type" value="Genomic_DNA"/>
</dbReference>
<dbReference type="Gene3D" id="3.40.50.1820">
    <property type="entry name" value="alpha/beta hydrolase"/>
    <property type="match status" value="1"/>
</dbReference>
<dbReference type="NCBIfam" id="NF002043">
    <property type="entry name" value="PRK00870.1"/>
    <property type="match status" value="1"/>
</dbReference>
<accession>A0A2R8BGS6</accession>
<proteinExistence type="predicted"/>
<keyword evidence="1 3" id="KW-0378">Hydrolase</keyword>
<evidence type="ECO:0000259" key="2">
    <source>
        <dbReference type="Pfam" id="PF00561"/>
    </source>
</evidence>
<feature type="domain" description="AB hydrolase-1" evidence="2">
    <location>
        <begin position="48"/>
        <end position="285"/>
    </location>
</feature>
<dbReference type="Proteomes" id="UP000244880">
    <property type="component" value="Unassembled WGS sequence"/>
</dbReference>
<protein>
    <submittedName>
        <fullName evidence="3">Haloalkane dehalogenase</fullName>
        <ecNumber evidence="3">3.8.1.5</ecNumber>
    </submittedName>
</protein>
<dbReference type="AlphaFoldDB" id="A0A2R8BGS6"/>
<evidence type="ECO:0000256" key="1">
    <source>
        <dbReference type="ARBA" id="ARBA00022801"/>
    </source>
</evidence>
<dbReference type="InterPro" id="IPR000073">
    <property type="entry name" value="AB_hydrolase_1"/>
</dbReference>
<dbReference type="SUPFAM" id="SSF53474">
    <property type="entry name" value="alpha/beta-Hydrolases"/>
    <property type="match status" value="1"/>
</dbReference>
<dbReference type="OrthoDB" id="9804723at2"/>
<gene>
    <name evidence="3" type="primary">dhmA</name>
    <name evidence="3" type="ORF">ASD8599_03083</name>
</gene>
<dbReference type="InterPro" id="IPR000639">
    <property type="entry name" value="Epox_hydrolase-like"/>
</dbReference>
<keyword evidence="4" id="KW-1185">Reference proteome</keyword>
<evidence type="ECO:0000313" key="3">
    <source>
        <dbReference type="EMBL" id="SPH22340.1"/>
    </source>
</evidence>
<dbReference type="EC" id="3.8.1.5" evidence="3"/>
<evidence type="ECO:0000313" key="4">
    <source>
        <dbReference type="Proteomes" id="UP000244880"/>
    </source>
</evidence>
<dbReference type="GO" id="GO:0018786">
    <property type="term" value="F:haloalkane dehalogenase activity"/>
    <property type="evidence" value="ECO:0007669"/>
    <property type="project" value="UniProtKB-EC"/>
</dbReference>
<sequence length="303" mass="33182">MDKLRTPDNRFNDLPGFDFPPNYLDVTDPDGGALRVHYLDEGPEDAAPVLVMHGEPSWCYLYRHMIPVLTGAGHRVLAPDLIGFGRSDKLAHRADYTYQRHVDWMLDWLDQTQAHNITLVCQDWGGLIGLRLLAARPDRFARLVVANTALPTGDQPMSPAFESWKEYSQTVPDFDAGRIVSGGTTSKLTDAEIAAYNAPFPDDSYKEGARQFPVLVPSTPDDPAAQANRDAWAVLRGLDIPVLTAFGADDKIMAGVDQVFQKLMPGAVGQDHCILQNAGHFLQEDVGPELGALTNAFIAKTAG</sequence>
<name>A0A2R8BGS6_9RHOB</name>
<reference evidence="3 4" key="1">
    <citation type="submission" date="2018-03" db="EMBL/GenBank/DDBJ databases">
        <authorList>
            <person name="Keele B.F."/>
        </authorList>
    </citation>
    <scope>NUCLEOTIDE SEQUENCE [LARGE SCALE GENOMIC DNA]</scope>
    <source>
        <strain evidence="3 4">CECT 8599</strain>
    </source>
</reference>
<dbReference type="PRINTS" id="PR00412">
    <property type="entry name" value="EPOXHYDRLASE"/>
</dbReference>
<dbReference type="RefSeq" id="WP_108829296.1">
    <property type="nucleotide sequence ID" value="NZ_OMOR01000001.1"/>
</dbReference>